<evidence type="ECO:0000313" key="9">
    <source>
        <dbReference type="EMBL" id="MCG7275500.1"/>
    </source>
</evidence>
<keyword evidence="10" id="KW-1185">Reference proteome</keyword>
<accession>A0ABS9PS20</accession>
<feature type="compositionally biased region" description="Basic and acidic residues" evidence="8">
    <location>
        <begin position="332"/>
        <end position="348"/>
    </location>
</feature>
<dbReference type="RefSeq" id="WP_239179205.1">
    <property type="nucleotide sequence ID" value="NZ_JAKRDF010000002.1"/>
</dbReference>
<dbReference type="PANTHER" id="PTHR38050:SF2">
    <property type="entry name" value="FERULOYL ESTERASE C-RELATED"/>
    <property type="match status" value="1"/>
</dbReference>
<organism evidence="9 10">
    <name type="scientific">Corynebacterium singulare</name>
    <dbReference type="NCBI Taxonomy" id="161899"/>
    <lineage>
        <taxon>Bacteria</taxon>
        <taxon>Bacillati</taxon>
        <taxon>Actinomycetota</taxon>
        <taxon>Actinomycetes</taxon>
        <taxon>Mycobacteriales</taxon>
        <taxon>Corynebacteriaceae</taxon>
        <taxon>Corynebacterium</taxon>
    </lineage>
</organism>
<dbReference type="Pfam" id="PF00756">
    <property type="entry name" value="Esterase"/>
    <property type="match status" value="1"/>
</dbReference>
<evidence type="ECO:0000256" key="6">
    <source>
        <dbReference type="ARBA" id="ARBA00023277"/>
    </source>
</evidence>
<evidence type="ECO:0000313" key="10">
    <source>
        <dbReference type="Proteomes" id="UP001521911"/>
    </source>
</evidence>
<comment type="caution">
    <text evidence="9">The sequence shown here is derived from an EMBL/GenBank/DDBJ whole genome shotgun (WGS) entry which is preliminary data.</text>
</comment>
<evidence type="ECO:0000256" key="2">
    <source>
        <dbReference type="ARBA" id="ARBA00022525"/>
    </source>
</evidence>
<keyword evidence="2" id="KW-0964">Secreted</keyword>
<protein>
    <submittedName>
        <fullName evidence="9">Esterase</fullName>
    </submittedName>
</protein>
<dbReference type="InterPro" id="IPR000801">
    <property type="entry name" value="Esterase-like"/>
</dbReference>
<comment type="subcellular location">
    <subcellularLocation>
        <location evidence="1">Secreted</location>
    </subcellularLocation>
</comment>
<dbReference type="InterPro" id="IPR043595">
    <property type="entry name" value="FaeB/C/D"/>
</dbReference>
<dbReference type="EMBL" id="JAKRDF010000002">
    <property type="protein sequence ID" value="MCG7275500.1"/>
    <property type="molecule type" value="Genomic_DNA"/>
</dbReference>
<keyword evidence="5" id="KW-0378">Hydrolase</keyword>
<evidence type="ECO:0000256" key="3">
    <source>
        <dbReference type="ARBA" id="ARBA00022651"/>
    </source>
</evidence>
<dbReference type="InterPro" id="IPR029058">
    <property type="entry name" value="AB_hydrolase_fold"/>
</dbReference>
<evidence type="ECO:0000256" key="8">
    <source>
        <dbReference type="SAM" id="MobiDB-lite"/>
    </source>
</evidence>
<feature type="region of interest" description="Disordered" evidence="8">
    <location>
        <begin position="328"/>
        <end position="348"/>
    </location>
</feature>
<dbReference type="PANTHER" id="PTHR38050">
    <property type="match status" value="1"/>
</dbReference>
<evidence type="ECO:0000256" key="1">
    <source>
        <dbReference type="ARBA" id="ARBA00004613"/>
    </source>
</evidence>
<keyword evidence="7" id="KW-0624">Polysaccharide degradation</keyword>
<dbReference type="SUPFAM" id="SSF53474">
    <property type="entry name" value="alpha/beta-Hydrolases"/>
    <property type="match status" value="1"/>
</dbReference>
<dbReference type="Proteomes" id="UP001521911">
    <property type="component" value="Unassembled WGS sequence"/>
</dbReference>
<sequence length="348" mass="37225">MNRRPGGQTPVKLRGKTAHQPRVLRALCAAVSSAVCVGALGACVGTDDTPTPTTSAVWTNDLGVPVAPMLVGPEPGHTKNMKLASGRSFLLHVPENYTPERSWPVLLSFHGWNDSPENMEGYTQFDAAEAIVAYPQGVEKAWTPAPYAATSEEEDVDFVRQIVDSLRATYSVDDDAIFAAGLSNGGGFAAFLACRMPGTFRSVATVSAAYYEGIHSECSERPVGRLDIHGTDDPVVNYEGGVRHGTAYSSVAEVLGQHQKRNKCVGDVESLRLTNDAVKETWTGCKAPLQHIRINGGSHVWPGRPSKDKPEVGRGFATDTVLDFFGIPGRPEGTEEHGVAEASRHAAS</sequence>
<reference evidence="9 10" key="1">
    <citation type="submission" date="2022-02" db="EMBL/GenBank/DDBJ databases">
        <title>Uncovering new skin microbiome diversity through culturing and metagenomics.</title>
        <authorList>
            <person name="Conlan S."/>
            <person name="Deming C."/>
            <person name="Nisc Comparative Sequencing Program N."/>
            <person name="Segre J.A."/>
        </authorList>
    </citation>
    <scope>NUCLEOTIDE SEQUENCE [LARGE SCALE GENOMIC DNA]</scope>
    <source>
        <strain evidence="9 10">ACRQV</strain>
    </source>
</reference>
<evidence type="ECO:0000256" key="4">
    <source>
        <dbReference type="ARBA" id="ARBA00022729"/>
    </source>
</evidence>
<gene>
    <name evidence="9" type="ORF">MHK08_03275</name>
</gene>
<evidence type="ECO:0000256" key="5">
    <source>
        <dbReference type="ARBA" id="ARBA00022801"/>
    </source>
</evidence>
<name>A0ABS9PS20_9CORY</name>
<keyword evidence="3" id="KW-0858">Xylan degradation</keyword>
<dbReference type="Gene3D" id="3.40.50.1820">
    <property type="entry name" value="alpha/beta hydrolase"/>
    <property type="match status" value="1"/>
</dbReference>
<keyword evidence="6" id="KW-0119">Carbohydrate metabolism</keyword>
<proteinExistence type="predicted"/>
<evidence type="ECO:0000256" key="7">
    <source>
        <dbReference type="ARBA" id="ARBA00023326"/>
    </source>
</evidence>
<keyword evidence="4" id="KW-0732">Signal</keyword>